<comment type="caution">
    <text evidence="2">The sequence shown here is derived from an EMBL/GenBank/DDBJ whole genome shotgun (WGS) entry which is preliminary data.</text>
</comment>
<proteinExistence type="predicted"/>
<dbReference type="Proteomes" id="UP000541610">
    <property type="component" value="Unassembled WGS sequence"/>
</dbReference>
<evidence type="ECO:0000256" key="1">
    <source>
        <dbReference type="SAM" id="SignalP"/>
    </source>
</evidence>
<organism evidence="2 3">
    <name type="scientific">Perkinsus olseni</name>
    <name type="common">Perkinsus atlanticus</name>
    <dbReference type="NCBI Taxonomy" id="32597"/>
    <lineage>
        <taxon>Eukaryota</taxon>
        <taxon>Sar</taxon>
        <taxon>Alveolata</taxon>
        <taxon>Perkinsozoa</taxon>
        <taxon>Perkinsea</taxon>
        <taxon>Perkinsida</taxon>
        <taxon>Perkinsidae</taxon>
        <taxon>Perkinsus</taxon>
    </lineage>
</organism>
<sequence length="185" mass="20888">MVTSAVIILFPILTPISVSALQAVAKPEQREIVADDSPKCRVDYADSYISLDKRSSDVYRFRAKVKSSPWMMIEVLLEDEDDGEVYIEFVKENPLWVSDSGVVMGKTQEKKEKIARLNPFAHLAKTIRRAFEGGMDKSKCESLIHDIEETPPEEYEQGSGWIGRFVRDKMDEGMQLSESHGKVSG</sequence>
<keyword evidence="1" id="KW-0732">Signal</keyword>
<evidence type="ECO:0000313" key="3">
    <source>
        <dbReference type="Proteomes" id="UP000541610"/>
    </source>
</evidence>
<accession>A0A7J6PGK1</accession>
<gene>
    <name evidence="2" type="ORF">FOZ60_005849</name>
</gene>
<feature type="signal peptide" evidence="1">
    <location>
        <begin position="1"/>
        <end position="20"/>
    </location>
</feature>
<name>A0A7J6PGK1_PEROL</name>
<dbReference type="EMBL" id="JABANP010000024">
    <property type="protein sequence ID" value="KAF4695112.1"/>
    <property type="molecule type" value="Genomic_DNA"/>
</dbReference>
<feature type="chain" id="PRO_5029858999" evidence="1">
    <location>
        <begin position="21"/>
        <end position="185"/>
    </location>
</feature>
<dbReference type="AlphaFoldDB" id="A0A7J6PGK1"/>
<evidence type="ECO:0000313" key="2">
    <source>
        <dbReference type="EMBL" id="KAF4695112.1"/>
    </source>
</evidence>
<reference evidence="2 3" key="1">
    <citation type="submission" date="2020-04" db="EMBL/GenBank/DDBJ databases">
        <title>Perkinsus olseni comparative genomics.</title>
        <authorList>
            <person name="Bogema D.R."/>
        </authorList>
    </citation>
    <scope>NUCLEOTIDE SEQUENCE [LARGE SCALE GENOMIC DNA]</scope>
    <source>
        <strain evidence="2">00978-12</strain>
    </source>
</reference>
<protein>
    <submittedName>
        <fullName evidence="2">Uncharacterized protein</fullName>
    </submittedName>
</protein>